<keyword evidence="4" id="KW-0804">Transcription</keyword>
<dbReference type="PANTHER" id="PTHR47660">
    <property type="entry name" value="TRANSCRIPTION FACTOR WITH C2H2 AND ZN(2)-CYS(6) DNA BINDING DOMAIN (EUROFUNG)-RELATED-RELATED"/>
    <property type="match status" value="1"/>
</dbReference>
<sequence>MQTFHFVSDPNHKENLSGRVTAACLNCRRKKIKCSGEADCKQCRDKGLLCEGPPSRKRPNHETAIPNSDEGLDAATPHRHDPGDTQGPSGHTLQRPHTLSKPDSGYASNERESQSSYNSPIPVGSPDSDTGPGRFIHPLPIRRPHQHIAPASERSGAELPPSSDASQDISPFAFTQTFRGYTPGGFDDSNVTAGHSEWGSVPRGGSGGPPLRSLTTTSLTFQRHAPEDHVLNSAPTSETGITGSAYSNSRQRRPPAKLIEDAEALEEEASSLRQLAHRRSSFDSNVYNAQQHILPSQQMSQPSNPDQLAFGASPTSMVGSPYQFDPSTIFRPDGTLRTGLTPTGGAYGAWDVHMQNSHSFDQQPQYTFPQQAHVPSNRVSARSNRGSVSSGSSRGSKKPGRMQRAFHAQLVADQEAAASAARSDQGGEQAAMYHTPQ</sequence>
<dbReference type="PROSITE" id="PS00463">
    <property type="entry name" value="ZN2_CY6_FUNGAL_1"/>
    <property type="match status" value="1"/>
</dbReference>
<feature type="compositionally biased region" description="Polar residues" evidence="6">
    <location>
        <begin position="86"/>
        <end position="97"/>
    </location>
</feature>
<feature type="region of interest" description="Disordered" evidence="6">
    <location>
        <begin position="370"/>
        <end position="437"/>
    </location>
</feature>
<gene>
    <name evidence="8" type="ORF">LTR97_007675</name>
</gene>
<keyword evidence="2" id="KW-0862">Zinc</keyword>
<keyword evidence="5" id="KW-0539">Nucleus</keyword>
<reference evidence="8" key="1">
    <citation type="submission" date="2023-08" db="EMBL/GenBank/DDBJ databases">
        <title>Black Yeasts Isolated from many extreme environments.</title>
        <authorList>
            <person name="Coleine C."/>
            <person name="Stajich J.E."/>
            <person name="Selbmann L."/>
        </authorList>
    </citation>
    <scope>NUCLEOTIDE SEQUENCE</scope>
    <source>
        <strain evidence="8">CCFEE 5810</strain>
    </source>
</reference>
<dbReference type="PANTHER" id="PTHR47660:SF2">
    <property type="entry name" value="TRANSCRIPTION FACTOR WITH C2H2 AND ZN(2)-CYS(6) DNA BINDING DOMAIN (EUROFUNG)"/>
    <property type="match status" value="1"/>
</dbReference>
<feature type="compositionally biased region" description="Low complexity" evidence="6">
    <location>
        <begin position="376"/>
        <end position="394"/>
    </location>
</feature>
<feature type="compositionally biased region" description="Polar residues" evidence="6">
    <location>
        <begin position="233"/>
        <end position="249"/>
    </location>
</feature>
<feature type="compositionally biased region" description="Low complexity" evidence="6">
    <location>
        <begin position="408"/>
        <end position="421"/>
    </location>
</feature>
<dbReference type="Gene3D" id="4.10.240.10">
    <property type="entry name" value="Zn(2)-C6 fungal-type DNA-binding domain"/>
    <property type="match status" value="1"/>
</dbReference>
<evidence type="ECO:0000259" key="7">
    <source>
        <dbReference type="PROSITE" id="PS50048"/>
    </source>
</evidence>
<keyword evidence="3" id="KW-0805">Transcription regulation</keyword>
<accession>A0AAN8A118</accession>
<proteinExistence type="predicted"/>
<dbReference type="GO" id="GO:0000981">
    <property type="term" value="F:DNA-binding transcription factor activity, RNA polymerase II-specific"/>
    <property type="evidence" value="ECO:0007669"/>
    <property type="project" value="InterPro"/>
</dbReference>
<evidence type="ECO:0000256" key="5">
    <source>
        <dbReference type="ARBA" id="ARBA00023242"/>
    </source>
</evidence>
<name>A0AAN8A118_9PEZI</name>
<dbReference type="InterPro" id="IPR036864">
    <property type="entry name" value="Zn2-C6_fun-type_DNA-bd_sf"/>
</dbReference>
<dbReference type="Pfam" id="PF00172">
    <property type="entry name" value="Zn_clus"/>
    <property type="match status" value="1"/>
</dbReference>
<dbReference type="PROSITE" id="PS50048">
    <property type="entry name" value="ZN2_CY6_FUNGAL_2"/>
    <property type="match status" value="1"/>
</dbReference>
<keyword evidence="1" id="KW-0479">Metal-binding</keyword>
<dbReference type="SUPFAM" id="SSF57701">
    <property type="entry name" value="Zn2/Cys6 DNA-binding domain"/>
    <property type="match status" value="1"/>
</dbReference>
<feature type="region of interest" description="Disordered" evidence="6">
    <location>
        <begin position="45"/>
        <end position="168"/>
    </location>
</feature>
<evidence type="ECO:0000313" key="9">
    <source>
        <dbReference type="Proteomes" id="UP001310594"/>
    </source>
</evidence>
<feature type="domain" description="Zn(2)-C6 fungal-type" evidence="7">
    <location>
        <begin position="23"/>
        <end position="50"/>
    </location>
</feature>
<dbReference type="InterPro" id="IPR001138">
    <property type="entry name" value="Zn2Cys6_DnaBD"/>
</dbReference>
<dbReference type="EMBL" id="JAVRQU010000011">
    <property type="protein sequence ID" value="KAK5697537.1"/>
    <property type="molecule type" value="Genomic_DNA"/>
</dbReference>
<organism evidence="8 9">
    <name type="scientific">Elasticomyces elasticus</name>
    <dbReference type="NCBI Taxonomy" id="574655"/>
    <lineage>
        <taxon>Eukaryota</taxon>
        <taxon>Fungi</taxon>
        <taxon>Dikarya</taxon>
        <taxon>Ascomycota</taxon>
        <taxon>Pezizomycotina</taxon>
        <taxon>Dothideomycetes</taxon>
        <taxon>Dothideomycetidae</taxon>
        <taxon>Mycosphaerellales</taxon>
        <taxon>Teratosphaeriaceae</taxon>
        <taxon>Elasticomyces</taxon>
    </lineage>
</organism>
<dbReference type="GO" id="GO:0008270">
    <property type="term" value="F:zinc ion binding"/>
    <property type="evidence" value="ECO:0007669"/>
    <property type="project" value="InterPro"/>
</dbReference>
<evidence type="ECO:0000256" key="3">
    <source>
        <dbReference type="ARBA" id="ARBA00023015"/>
    </source>
</evidence>
<evidence type="ECO:0000313" key="8">
    <source>
        <dbReference type="EMBL" id="KAK5697537.1"/>
    </source>
</evidence>
<evidence type="ECO:0000256" key="6">
    <source>
        <dbReference type="SAM" id="MobiDB-lite"/>
    </source>
</evidence>
<evidence type="ECO:0000256" key="1">
    <source>
        <dbReference type="ARBA" id="ARBA00022723"/>
    </source>
</evidence>
<protein>
    <recommendedName>
        <fullName evidence="7">Zn(2)-C6 fungal-type domain-containing protein</fullName>
    </recommendedName>
</protein>
<dbReference type="CDD" id="cd00067">
    <property type="entry name" value="GAL4"/>
    <property type="match status" value="1"/>
</dbReference>
<evidence type="ECO:0000256" key="2">
    <source>
        <dbReference type="ARBA" id="ARBA00022833"/>
    </source>
</evidence>
<dbReference type="Proteomes" id="UP001310594">
    <property type="component" value="Unassembled WGS sequence"/>
</dbReference>
<comment type="caution">
    <text evidence="8">The sequence shown here is derived from an EMBL/GenBank/DDBJ whole genome shotgun (WGS) entry which is preliminary data.</text>
</comment>
<dbReference type="SMART" id="SM00066">
    <property type="entry name" value="GAL4"/>
    <property type="match status" value="1"/>
</dbReference>
<feature type="region of interest" description="Disordered" evidence="6">
    <location>
        <begin position="230"/>
        <end position="254"/>
    </location>
</feature>
<evidence type="ECO:0000256" key="4">
    <source>
        <dbReference type="ARBA" id="ARBA00023163"/>
    </source>
</evidence>
<dbReference type="AlphaFoldDB" id="A0AAN8A118"/>